<evidence type="ECO:0000313" key="2">
    <source>
        <dbReference type="Proteomes" id="UP000616114"/>
    </source>
</evidence>
<evidence type="ECO:0000313" key="1">
    <source>
        <dbReference type="EMBL" id="GGA19953.1"/>
    </source>
</evidence>
<keyword evidence="2" id="KW-1185">Reference proteome</keyword>
<reference evidence="1" key="2">
    <citation type="submission" date="2020-09" db="EMBL/GenBank/DDBJ databases">
        <authorList>
            <person name="Sun Q."/>
            <person name="Zhou Y."/>
        </authorList>
    </citation>
    <scope>NUCLEOTIDE SEQUENCE</scope>
    <source>
        <strain evidence="1">CGMCC 1.12785</strain>
    </source>
</reference>
<dbReference type="AlphaFoldDB" id="A0A8J2XLP9"/>
<dbReference type="RefSeq" id="WP_237143153.1">
    <property type="nucleotide sequence ID" value="NZ_JAJTWX010000014.1"/>
</dbReference>
<protein>
    <submittedName>
        <fullName evidence="1">Uncharacterized protein</fullName>
    </submittedName>
</protein>
<reference evidence="1" key="1">
    <citation type="journal article" date="2014" name="Int. J. Syst. Evol. Microbiol.">
        <title>Complete genome sequence of Corynebacterium casei LMG S-19264T (=DSM 44701T), isolated from a smear-ripened cheese.</title>
        <authorList>
            <consortium name="US DOE Joint Genome Institute (JGI-PGF)"/>
            <person name="Walter F."/>
            <person name="Albersmeier A."/>
            <person name="Kalinowski J."/>
            <person name="Ruckert C."/>
        </authorList>
    </citation>
    <scope>NUCLEOTIDE SEQUENCE</scope>
    <source>
        <strain evidence="1">CGMCC 1.12785</strain>
    </source>
</reference>
<dbReference type="EMBL" id="BMFY01000010">
    <property type="protein sequence ID" value="GGA19953.1"/>
    <property type="molecule type" value="Genomic_DNA"/>
</dbReference>
<accession>A0A8J2XLP9</accession>
<name>A0A8J2XLP9_9MICO</name>
<proteinExistence type="predicted"/>
<gene>
    <name evidence="1" type="ORF">GCM10011333_23850</name>
</gene>
<comment type="caution">
    <text evidence="1">The sequence shown here is derived from an EMBL/GenBank/DDBJ whole genome shotgun (WGS) entry which is preliminary data.</text>
</comment>
<sequence>MALIAVAVLLGGCVRSEEAGDEPAGQAPGTAESEAPESRFMLALRRVPAPRGDLWIEFGDVQRLGELADSDPGGAWDDDVRHLGLGALAPRAHLTAGLGLDVRAAELAIASGGGSERAGALLGGQDADAVYAAARAQGWEGETALSRDEDPAEPMTTALGHLIALQDDVIYTAAGVEPSWDSVEDLAAEDPEIRAYAACLGEVAAAVIAGDVAVGVRPDNAGVPVTLMCTSSPDPDELAASLPSAVEGTSRVIEPGTPYSRRVAPPDTEILDQGMVRAAMRHRPGTGAGWIFTLLRARDLPGTVQYRGEN</sequence>
<dbReference type="Proteomes" id="UP000616114">
    <property type="component" value="Unassembled WGS sequence"/>
</dbReference>
<organism evidence="1 2">
    <name type="scientific">Sediminivirga luteola</name>
    <dbReference type="NCBI Taxonomy" id="1774748"/>
    <lineage>
        <taxon>Bacteria</taxon>
        <taxon>Bacillati</taxon>
        <taxon>Actinomycetota</taxon>
        <taxon>Actinomycetes</taxon>
        <taxon>Micrococcales</taxon>
        <taxon>Brevibacteriaceae</taxon>
        <taxon>Sediminivirga</taxon>
    </lineage>
</organism>